<accession>A0A9X2CM77</accession>
<proteinExistence type="predicted"/>
<dbReference type="RefSeq" id="WP_249600152.1">
    <property type="nucleotide sequence ID" value="NZ_JAKHSK010000002.1"/>
</dbReference>
<keyword evidence="1" id="KW-0472">Membrane</keyword>
<comment type="caution">
    <text evidence="2">The sequence shown here is derived from an EMBL/GenBank/DDBJ whole genome shotgun (WGS) entry which is preliminary data.</text>
</comment>
<dbReference type="Proteomes" id="UP001139521">
    <property type="component" value="Unassembled WGS sequence"/>
</dbReference>
<keyword evidence="3" id="KW-1185">Reference proteome</keyword>
<protein>
    <submittedName>
        <fullName evidence="2">Uncharacterized protein</fullName>
    </submittedName>
</protein>
<feature type="transmembrane region" description="Helical" evidence="1">
    <location>
        <begin position="6"/>
        <end position="26"/>
    </location>
</feature>
<sequence>MELSSTVIGITLFILFMGPIFYALYIQGLKEKKNKRALQNLAKEYNINLDYTEISNSLILGLDKTQHKLLIMEPVNAMQHQMIDLSEINKTSVIKRSVTFTENEKRKTKIIQISIELLSKSNHKRISEILFYDEDNGDTNDMETQLFAASRWNDLIQTSL</sequence>
<evidence type="ECO:0000313" key="3">
    <source>
        <dbReference type="Proteomes" id="UP001139521"/>
    </source>
</evidence>
<keyword evidence="1" id="KW-1133">Transmembrane helix</keyword>
<name>A0A9X2CM77_9FLAO</name>
<dbReference type="AlphaFoldDB" id="A0A9X2CM77"/>
<evidence type="ECO:0000256" key="1">
    <source>
        <dbReference type="SAM" id="Phobius"/>
    </source>
</evidence>
<gene>
    <name evidence="2" type="ORF">L1967_02590</name>
</gene>
<reference evidence="2" key="1">
    <citation type="submission" date="2022-01" db="EMBL/GenBank/DDBJ databases">
        <title>Genome sequencing of Zunongwangia sp. M21534 genome.</title>
        <authorList>
            <person name="Chen Y."/>
            <person name="Dong C."/>
            <person name="Shao Z."/>
        </authorList>
    </citation>
    <scope>NUCLEOTIDE SEQUENCE</scope>
    <source>
        <strain evidence="2">MCCC M21534</strain>
    </source>
</reference>
<dbReference type="EMBL" id="JAKHSK010000002">
    <property type="protein sequence ID" value="MCL6217169.1"/>
    <property type="molecule type" value="Genomic_DNA"/>
</dbReference>
<keyword evidence="1" id="KW-0812">Transmembrane</keyword>
<evidence type="ECO:0000313" key="2">
    <source>
        <dbReference type="EMBL" id="MCL6217169.1"/>
    </source>
</evidence>
<organism evidence="2 3">
    <name type="scientific">Zunongwangia pacifica</name>
    <dbReference type="NCBI Taxonomy" id="2911062"/>
    <lineage>
        <taxon>Bacteria</taxon>
        <taxon>Pseudomonadati</taxon>
        <taxon>Bacteroidota</taxon>
        <taxon>Flavobacteriia</taxon>
        <taxon>Flavobacteriales</taxon>
        <taxon>Flavobacteriaceae</taxon>
        <taxon>Zunongwangia</taxon>
    </lineage>
</organism>